<comment type="catalytic activity">
    <reaction evidence="1">
        <text>Hydrolyzes glycerol monoesters of long-chain fatty acids.</text>
        <dbReference type="EC" id="3.1.1.23"/>
    </reaction>
</comment>
<dbReference type="GO" id="GO:0005765">
    <property type="term" value="C:lysosomal membrane"/>
    <property type="evidence" value="ECO:0007669"/>
    <property type="project" value="UniProtKB-SubCell"/>
</dbReference>
<dbReference type="GO" id="GO:0031902">
    <property type="term" value="C:late endosome membrane"/>
    <property type="evidence" value="ECO:0007669"/>
    <property type="project" value="UniProtKB-SubCell"/>
</dbReference>
<evidence type="ECO:0000256" key="1">
    <source>
        <dbReference type="ARBA" id="ARBA00001613"/>
    </source>
</evidence>
<dbReference type="InterPro" id="IPR029058">
    <property type="entry name" value="AB_hydrolase_fold"/>
</dbReference>
<name>A0A9J7LS49_BRAFL</name>
<dbReference type="GO" id="GO:0047372">
    <property type="term" value="F:monoacylglycerol lipase activity"/>
    <property type="evidence" value="ECO:0000318"/>
    <property type="project" value="GO_Central"/>
</dbReference>
<sequence>MFTFCIFKWVRITNCIIMIICCICQRCLDHKMLDMHNNIQTCFVYTSGAFSFSLSPIIPVAAHAHWERFNTWRAGCTTKYVKVGEQQFAYMERGRPSKDQPSLLLIHGFADRKESYCDMIMHLPKHLHLIAVDLPGHGDTGIKAKADLTVEAYAAKLHQFVSAVGLDSDPLHVVGHSMGGGLAGCYAAFYPEAVSLLTMSGPGGVKSPVQSLMFEKVAQGYKQVMVPETVEQAVEMFNICLYNKSLIPPKQLVKGFLDCYMLPRLSFLKELFDAILEQQDGLTPYLGKISAPTQLMWGRHEQVLHITCVDVIQREMTAPLQVDIIEDSGHTIPAESPEKAAKLMLGFRDKFVNKQNKS</sequence>
<keyword evidence="10" id="KW-1185">Reference proteome</keyword>
<dbReference type="Pfam" id="PF00561">
    <property type="entry name" value="Abhydrolase_1"/>
    <property type="match status" value="1"/>
</dbReference>
<dbReference type="GO" id="GO:0031966">
    <property type="term" value="C:mitochondrial membrane"/>
    <property type="evidence" value="ECO:0007669"/>
    <property type="project" value="UniProtKB-SubCell"/>
</dbReference>
<comment type="catalytic activity">
    <reaction evidence="7">
        <text>1-dodecanoylglycerol + H2O = dodecanoate + glycerol + H(+)</text>
        <dbReference type="Rhea" id="RHEA:44316"/>
        <dbReference type="ChEBI" id="CHEBI:15377"/>
        <dbReference type="ChEBI" id="CHEBI:15378"/>
        <dbReference type="ChEBI" id="CHEBI:17754"/>
        <dbReference type="ChEBI" id="CHEBI:18262"/>
        <dbReference type="ChEBI" id="CHEBI:75539"/>
    </reaction>
</comment>
<dbReference type="InterPro" id="IPR050266">
    <property type="entry name" value="AB_hydrolase_sf"/>
</dbReference>
<dbReference type="EC" id="3.1.1.23" evidence="3"/>
<evidence type="ECO:0000256" key="4">
    <source>
        <dbReference type="ARBA" id="ARBA00037797"/>
    </source>
</evidence>
<evidence type="ECO:0000256" key="6">
    <source>
        <dbReference type="ARBA" id="ARBA00046308"/>
    </source>
</evidence>
<gene>
    <name evidence="11" type="primary">LOC118423560</name>
</gene>
<comment type="similarity">
    <text evidence="2">Belongs to the AB hydrolase superfamily.</text>
</comment>
<accession>A0A9J7LS49</accession>
<dbReference type="PRINTS" id="PR00111">
    <property type="entry name" value="ABHYDROLASE"/>
</dbReference>
<evidence type="ECO:0000256" key="2">
    <source>
        <dbReference type="ARBA" id="ARBA00008645"/>
    </source>
</evidence>
<dbReference type="PANTHER" id="PTHR43798">
    <property type="entry name" value="MONOACYLGLYCEROL LIPASE"/>
    <property type="match status" value="1"/>
</dbReference>
<comment type="subcellular location">
    <subcellularLocation>
        <location evidence="4">Late endosome membrane</location>
        <topology evidence="4">Single-pass type II membrane protein</topology>
    </subcellularLocation>
    <subcellularLocation>
        <location evidence="5">Lysosome membrane</location>
        <topology evidence="5">Single-pass type II membrane protein</topology>
    </subcellularLocation>
    <subcellularLocation>
        <location evidence="6">Mitochondrion membrane</location>
        <topology evidence="6">Single-pass type II membrane protein</topology>
    </subcellularLocation>
</comment>
<evidence type="ECO:0000256" key="8">
    <source>
        <dbReference type="ARBA" id="ARBA00049568"/>
    </source>
</evidence>
<dbReference type="OMA" id="YAAMHPT"/>
<dbReference type="KEGG" id="bfo:118423560"/>
<dbReference type="Proteomes" id="UP000001554">
    <property type="component" value="Chromosome 9"/>
</dbReference>
<dbReference type="GO" id="GO:0046464">
    <property type="term" value="P:acylglycerol catabolic process"/>
    <property type="evidence" value="ECO:0000318"/>
    <property type="project" value="GO_Central"/>
</dbReference>
<evidence type="ECO:0000256" key="5">
    <source>
        <dbReference type="ARBA" id="ARBA00037874"/>
    </source>
</evidence>
<reference evidence="10" key="1">
    <citation type="journal article" date="2020" name="Nat. Ecol. Evol.">
        <title>Deeply conserved synteny resolves early events in vertebrate evolution.</title>
        <authorList>
            <person name="Simakov O."/>
            <person name="Marletaz F."/>
            <person name="Yue J.X."/>
            <person name="O'Connell B."/>
            <person name="Jenkins J."/>
            <person name="Brandt A."/>
            <person name="Calef R."/>
            <person name="Tung C.H."/>
            <person name="Huang T.K."/>
            <person name="Schmutz J."/>
            <person name="Satoh N."/>
            <person name="Yu J.K."/>
            <person name="Putnam N.H."/>
            <person name="Green R.E."/>
            <person name="Rokhsar D.S."/>
        </authorList>
    </citation>
    <scope>NUCLEOTIDE SEQUENCE [LARGE SCALE GENOMIC DNA]</scope>
    <source>
        <strain evidence="10">S238N-H82</strain>
    </source>
</reference>
<dbReference type="GO" id="GO:0016020">
    <property type="term" value="C:membrane"/>
    <property type="evidence" value="ECO:0000318"/>
    <property type="project" value="GO_Central"/>
</dbReference>
<dbReference type="GeneID" id="118423560"/>
<proteinExistence type="inferred from homology"/>
<evidence type="ECO:0000259" key="9">
    <source>
        <dbReference type="Pfam" id="PF00561"/>
    </source>
</evidence>
<dbReference type="AlphaFoldDB" id="A0A9J7LS49"/>
<dbReference type="OrthoDB" id="6431331at2759"/>
<evidence type="ECO:0000313" key="11">
    <source>
        <dbReference type="RefSeq" id="XP_035687648.1"/>
    </source>
</evidence>
<dbReference type="InterPro" id="IPR000073">
    <property type="entry name" value="AB_hydrolase_1"/>
</dbReference>
<dbReference type="Gene3D" id="3.40.50.1820">
    <property type="entry name" value="alpha/beta hydrolase"/>
    <property type="match status" value="1"/>
</dbReference>
<evidence type="ECO:0000256" key="7">
    <source>
        <dbReference type="ARBA" id="ARBA00047662"/>
    </source>
</evidence>
<reference evidence="11" key="2">
    <citation type="submission" date="2025-08" db="UniProtKB">
        <authorList>
            <consortium name="RefSeq"/>
        </authorList>
    </citation>
    <scope>IDENTIFICATION</scope>
    <source>
        <strain evidence="11">S238N-H82</strain>
        <tissue evidence="11">Testes</tissue>
    </source>
</reference>
<organism evidence="10 11">
    <name type="scientific">Branchiostoma floridae</name>
    <name type="common">Florida lancelet</name>
    <name type="synonym">Amphioxus</name>
    <dbReference type="NCBI Taxonomy" id="7739"/>
    <lineage>
        <taxon>Eukaryota</taxon>
        <taxon>Metazoa</taxon>
        <taxon>Chordata</taxon>
        <taxon>Cephalochordata</taxon>
        <taxon>Leptocardii</taxon>
        <taxon>Amphioxiformes</taxon>
        <taxon>Branchiostomatidae</taxon>
        <taxon>Branchiostoma</taxon>
    </lineage>
</organism>
<evidence type="ECO:0000313" key="10">
    <source>
        <dbReference type="Proteomes" id="UP000001554"/>
    </source>
</evidence>
<feature type="domain" description="AB hydrolase-1" evidence="9">
    <location>
        <begin position="101"/>
        <end position="334"/>
    </location>
</feature>
<evidence type="ECO:0000256" key="3">
    <source>
        <dbReference type="ARBA" id="ARBA00013254"/>
    </source>
</evidence>
<protein>
    <recommendedName>
        <fullName evidence="3">acylglycerol lipase</fullName>
        <ecNumber evidence="3">3.1.1.23</ecNumber>
    </recommendedName>
</protein>
<comment type="function">
    <text evidence="8">Lipase that preferentially hydrolysis medium-chain saturated monoacylglycerols including 2-arachidonoylglycerol. Through 2-arachidonoylglycerol degradation may regulate endocannabinoid signaling pathways. Also has a lysophosphatidyl lipase activity with a preference for lysophosphatidylglycerol among other lysophospholipids. Also able to degrade bis(monoacylglycero)phosphate (BMP) and constitutes the major enzyme for BMP catabolism. BMP, also known as lysobisphosphatidic acid, is enriched in late endosomes and lysosomes and plays a key role in the formation of intraluminal vesicles and in lipid sorting.</text>
</comment>
<dbReference type="PANTHER" id="PTHR43798:SF5">
    <property type="entry name" value="MONOACYLGLYCEROL LIPASE ABHD6"/>
    <property type="match status" value="1"/>
</dbReference>
<dbReference type="RefSeq" id="XP_035687648.1">
    <property type="nucleotide sequence ID" value="XM_035831755.1"/>
</dbReference>
<dbReference type="SUPFAM" id="SSF53474">
    <property type="entry name" value="alpha/beta-Hydrolases"/>
    <property type="match status" value="1"/>
</dbReference>